<accession>A0AAW2HU81</accession>
<dbReference type="AlphaFoldDB" id="A0AAW2HU81"/>
<protein>
    <submittedName>
        <fullName evidence="1">Uncharacterized protein</fullName>
    </submittedName>
</protein>
<dbReference type="EMBL" id="JARGDH010000003">
    <property type="protein sequence ID" value="KAL0272860.1"/>
    <property type="molecule type" value="Genomic_DNA"/>
</dbReference>
<name>A0AAW2HU81_9NEOP</name>
<sequence>MTDRVIGGTPFVGRMVVLKLKGSILAVLQFYAPNDQPEYTSFILDVETDNFIPTGPSTLIWGMTSLFCGLDCS</sequence>
<evidence type="ECO:0000313" key="1">
    <source>
        <dbReference type="EMBL" id="KAL0272860.1"/>
    </source>
</evidence>
<organism evidence="1">
    <name type="scientific">Menopon gallinae</name>
    <name type="common">poultry shaft louse</name>
    <dbReference type="NCBI Taxonomy" id="328185"/>
    <lineage>
        <taxon>Eukaryota</taxon>
        <taxon>Metazoa</taxon>
        <taxon>Ecdysozoa</taxon>
        <taxon>Arthropoda</taxon>
        <taxon>Hexapoda</taxon>
        <taxon>Insecta</taxon>
        <taxon>Pterygota</taxon>
        <taxon>Neoptera</taxon>
        <taxon>Paraneoptera</taxon>
        <taxon>Psocodea</taxon>
        <taxon>Troctomorpha</taxon>
        <taxon>Phthiraptera</taxon>
        <taxon>Amblycera</taxon>
        <taxon>Menoponidae</taxon>
        <taxon>Menopon</taxon>
    </lineage>
</organism>
<proteinExistence type="predicted"/>
<comment type="caution">
    <text evidence="1">The sequence shown here is derived from an EMBL/GenBank/DDBJ whole genome shotgun (WGS) entry which is preliminary data.</text>
</comment>
<gene>
    <name evidence="1" type="ORF">PYX00_005683</name>
</gene>
<reference evidence="1" key="1">
    <citation type="journal article" date="2024" name="Gigascience">
        <title>Chromosome-level genome of the poultry shaft louse Menopon gallinae provides insight into the host-switching and adaptive evolution of parasitic lice.</title>
        <authorList>
            <person name="Xu Y."/>
            <person name="Ma L."/>
            <person name="Liu S."/>
            <person name="Liang Y."/>
            <person name="Liu Q."/>
            <person name="He Z."/>
            <person name="Tian L."/>
            <person name="Duan Y."/>
            <person name="Cai W."/>
            <person name="Li H."/>
            <person name="Song F."/>
        </authorList>
    </citation>
    <scope>NUCLEOTIDE SEQUENCE</scope>
    <source>
        <strain evidence="1">Cailab_2023a</strain>
    </source>
</reference>